<feature type="domain" description="6-phosphogluconate dehydrogenase NADP-binding" evidence="2">
    <location>
        <begin position="2"/>
        <end position="46"/>
    </location>
</feature>
<dbReference type="Pfam" id="PF03446">
    <property type="entry name" value="NAD_binding_2"/>
    <property type="match status" value="1"/>
</dbReference>
<evidence type="ECO:0000256" key="1">
    <source>
        <dbReference type="SAM" id="MobiDB-lite"/>
    </source>
</evidence>
<feature type="non-terminal residue" evidence="3">
    <location>
        <position position="95"/>
    </location>
</feature>
<accession>A0A5N7MZV7</accession>
<evidence type="ECO:0000313" key="4">
    <source>
        <dbReference type="Proteomes" id="UP000403266"/>
    </source>
</evidence>
<protein>
    <recommendedName>
        <fullName evidence="2">6-phosphogluconate dehydrogenase NADP-binding domain-containing protein</fullName>
    </recommendedName>
</protein>
<dbReference type="InterPro" id="IPR051265">
    <property type="entry name" value="HIBADH-related_NP60_sf"/>
</dbReference>
<keyword evidence="4" id="KW-1185">Reference proteome</keyword>
<dbReference type="SUPFAM" id="SSF51735">
    <property type="entry name" value="NAD(P)-binding Rossmann-fold domains"/>
    <property type="match status" value="1"/>
</dbReference>
<proteinExistence type="predicted"/>
<evidence type="ECO:0000313" key="3">
    <source>
        <dbReference type="EMBL" id="MPR31769.1"/>
    </source>
</evidence>
<dbReference type="GO" id="GO:0050661">
    <property type="term" value="F:NADP binding"/>
    <property type="evidence" value="ECO:0007669"/>
    <property type="project" value="InterPro"/>
</dbReference>
<comment type="caution">
    <text evidence="3">The sequence shown here is derived from an EMBL/GenBank/DDBJ whole genome shotgun (WGS) entry which is preliminary data.</text>
</comment>
<dbReference type="PANTHER" id="PTHR43580">
    <property type="entry name" value="OXIDOREDUCTASE GLYR1-RELATED"/>
    <property type="match status" value="1"/>
</dbReference>
<dbReference type="InterPro" id="IPR006115">
    <property type="entry name" value="6PGDH_NADP-bd"/>
</dbReference>
<name>A0A5N7MZV7_9HYPH</name>
<reference evidence="3 4" key="1">
    <citation type="journal article" date="2019" name="Syst. Appl. Microbiol.">
        <title>Microvirga tunisiensis sp. nov., a root nodule symbiotic bacterium isolated from Lupinus micranthus and L. luteus grown in Northern Tunisia.</title>
        <authorList>
            <person name="Msaddak A."/>
            <person name="Rejili M."/>
            <person name="Duran D."/>
            <person name="Mars M."/>
            <person name="Palacios J.M."/>
            <person name="Ruiz-Argueso T."/>
            <person name="Rey L."/>
            <person name="Imperial J."/>
        </authorList>
    </citation>
    <scope>NUCLEOTIDE SEQUENCE [LARGE SCALE GENOMIC DNA]</scope>
    <source>
        <strain evidence="3 4">Lmie10</strain>
    </source>
</reference>
<organism evidence="3 4">
    <name type="scientific">Microvirga tunisiensis</name>
    <dbReference type="NCBI Taxonomy" id="2108360"/>
    <lineage>
        <taxon>Bacteria</taxon>
        <taxon>Pseudomonadati</taxon>
        <taxon>Pseudomonadota</taxon>
        <taxon>Alphaproteobacteria</taxon>
        <taxon>Hyphomicrobiales</taxon>
        <taxon>Methylobacteriaceae</taxon>
        <taxon>Microvirga</taxon>
    </lineage>
</organism>
<gene>
    <name evidence="3" type="ORF">FS320_45015</name>
</gene>
<dbReference type="Proteomes" id="UP000403266">
    <property type="component" value="Unassembled WGS sequence"/>
</dbReference>
<evidence type="ECO:0000259" key="2">
    <source>
        <dbReference type="Pfam" id="PF03446"/>
    </source>
</evidence>
<dbReference type="EMBL" id="VOSK01001020">
    <property type="protein sequence ID" value="MPR31769.1"/>
    <property type="molecule type" value="Genomic_DNA"/>
</dbReference>
<dbReference type="AlphaFoldDB" id="A0A5N7MZV7"/>
<feature type="region of interest" description="Disordered" evidence="1">
    <location>
        <begin position="66"/>
        <end position="95"/>
    </location>
</feature>
<dbReference type="RefSeq" id="WP_162003677.1">
    <property type="nucleotide sequence ID" value="NZ_VOSJ01001110.1"/>
</dbReference>
<sequence>MRIGIIGLGRMGTALATRLQGCGHDLVVWNRTPEKARGLIEGGAVLERVDIQAFDGLANLIQAPFGRGGLGERSSSDVERSPVGSDGAAFAGQTH</sequence>
<dbReference type="InterPro" id="IPR036291">
    <property type="entry name" value="NAD(P)-bd_dom_sf"/>
</dbReference>
<dbReference type="PANTHER" id="PTHR43580:SF2">
    <property type="entry name" value="CYTOKINE-LIKE NUCLEAR FACTOR N-PAC"/>
    <property type="match status" value="1"/>
</dbReference>
<dbReference type="Gene3D" id="3.40.50.720">
    <property type="entry name" value="NAD(P)-binding Rossmann-like Domain"/>
    <property type="match status" value="1"/>
</dbReference>